<proteinExistence type="predicted"/>
<evidence type="ECO:0000313" key="2">
    <source>
        <dbReference type="EMBL" id="KZC13564.1"/>
    </source>
</evidence>
<evidence type="ECO:0000313" key="3">
    <source>
        <dbReference type="Proteomes" id="UP000076502"/>
    </source>
</evidence>
<protein>
    <submittedName>
        <fullName evidence="2">Uncharacterized protein</fullName>
    </submittedName>
</protein>
<dbReference type="Proteomes" id="UP000076502">
    <property type="component" value="Unassembled WGS sequence"/>
</dbReference>
<dbReference type="AlphaFoldDB" id="A0A154PQB7"/>
<sequence>MKEGCSPTKRRCLGSIQFLFYGKDDESSGEREKETIVKEKKSDRHREKENARVKECVRGLRNSF</sequence>
<accession>A0A154PQB7</accession>
<dbReference type="EMBL" id="KQ435007">
    <property type="protein sequence ID" value="KZC13564.1"/>
    <property type="molecule type" value="Genomic_DNA"/>
</dbReference>
<keyword evidence="3" id="KW-1185">Reference proteome</keyword>
<evidence type="ECO:0000256" key="1">
    <source>
        <dbReference type="SAM" id="MobiDB-lite"/>
    </source>
</evidence>
<feature type="region of interest" description="Disordered" evidence="1">
    <location>
        <begin position="24"/>
        <end position="48"/>
    </location>
</feature>
<gene>
    <name evidence="2" type="ORF">WN55_05116</name>
</gene>
<organism evidence="2 3">
    <name type="scientific">Dufourea novaeangliae</name>
    <name type="common">Sweat bee</name>
    <dbReference type="NCBI Taxonomy" id="178035"/>
    <lineage>
        <taxon>Eukaryota</taxon>
        <taxon>Metazoa</taxon>
        <taxon>Ecdysozoa</taxon>
        <taxon>Arthropoda</taxon>
        <taxon>Hexapoda</taxon>
        <taxon>Insecta</taxon>
        <taxon>Pterygota</taxon>
        <taxon>Neoptera</taxon>
        <taxon>Endopterygota</taxon>
        <taxon>Hymenoptera</taxon>
        <taxon>Apocrita</taxon>
        <taxon>Aculeata</taxon>
        <taxon>Apoidea</taxon>
        <taxon>Anthophila</taxon>
        <taxon>Halictidae</taxon>
        <taxon>Rophitinae</taxon>
        <taxon>Dufourea</taxon>
    </lineage>
</organism>
<reference evidence="2 3" key="1">
    <citation type="submission" date="2015-07" db="EMBL/GenBank/DDBJ databases">
        <title>The genome of Dufourea novaeangliae.</title>
        <authorList>
            <person name="Pan H."/>
            <person name="Kapheim K."/>
        </authorList>
    </citation>
    <scope>NUCLEOTIDE SEQUENCE [LARGE SCALE GENOMIC DNA]</scope>
    <source>
        <strain evidence="2">0120121106</strain>
        <tissue evidence="2">Whole body</tissue>
    </source>
</reference>
<name>A0A154PQB7_DUFNO</name>